<comment type="cofactor">
    <cofactor evidence="11">
        <name>FAD</name>
        <dbReference type="ChEBI" id="CHEBI:57692"/>
    </cofactor>
    <text evidence="11">Binds 1 FAD per subunit.</text>
</comment>
<feature type="domain" description="FAD/NAD(P)-binding" evidence="16">
    <location>
        <begin position="84"/>
        <end position="427"/>
    </location>
</feature>
<comment type="similarity">
    <text evidence="1 13">Belongs to the class-I pyridine nucleotide-disulfide oxidoreductase family.</text>
</comment>
<dbReference type="SUPFAM" id="SSF51905">
    <property type="entry name" value="FAD/NAD(P)-binding domain"/>
    <property type="match status" value="1"/>
</dbReference>
<evidence type="ECO:0000313" key="18">
    <source>
        <dbReference type="Proteomes" id="UP000660262"/>
    </source>
</evidence>
<feature type="region of interest" description="Disordered" evidence="14">
    <location>
        <begin position="46"/>
        <end position="69"/>
    </location>
</feature>
<dbReference type="AlphaFoldDB" id="A0A830HGF2"/>
<sequence length="582" mass="61739">MLRYLADCCRGSATSFTFTRGAASAVVGGSVGATLGNSLLDSSSSAAPSAAGSPAPSSSRSSSNPISMGGGGAVEANAAHSFDYDMVVIGGGSGGLAASKEAAKLGKKVACLDFVTPSPQGTKWGLGGTCVNVGCIPKKLMHQAGILGEGFSDARAYGWNVPEPGSENAIKHDWPNMVNAIQDHIGSLNWGYKTALRDNGVTYINAKGKLLDAHTIECTKKNGSTSTVTAQTIVIAVGGRPAYPGVEGDKECCLTSDDIFSLDTPPGKTLCIGASYISLETAGFLNALGYDTTVMARSIFLRGFDQEIAEHIAGYMERQGVKMVRRCSPKKFEKVKDESGADKIKVTYTNSDYGFDVEMLFDTVIVATGRRADTVNLGLEAAGVEFDGKIGKIPVNEFEQTNVANIFAIGDVLESRQELTPVAIKAGTLLARRLYGKGTRKMDYNLVATTVFTPLEYGCTGYSEEDAIEKFGKDNIESYISYLKPLEWTMNHAEHNGQAVREENVCFMKILTNKADNERVVGFHYCGPNAGEITQGIAVAVKVGCTKFDLDETVGIHPTVAEEMTILDVTKASGLDAKKKGC</sequence>
<dbReference type="FunFam" id="3.50.50.60:FF:000190">
    <property type="entry name" value="Thioredoxin reductase"/>
    <property type="match status" value="1"/>
</dbReference>
<dbReference type="GO" id="GO:0005829">
    <property type="term" value="C:cytosol"/>
    <property type="evidence" value="ECO:0007669"/>
    <property type="project" value="TreeGrafter"/>
</dbReference>
<dbReference type="Proteomes" id="UP000660262">
    <property type="component" value="Unassembled WGS sequence"/>
</dbReference>
<keyword evidence="4 11" id="KW-0274">FAD</keyword>
<dbReference type="OrthoDB" id="5956163at2759"/>
<feature type="compositionally biased region" description="Low complexity" evidence="14">
    <location>
        <begin position="46"/>
        <end position="67"/>
    </location>
</feature>
<dbReference type="InterPro" id="IPR023753">
    <property type="entry name" value="FAD/NAD-binding_dom"/>
</dbReference>
<dbReference type="SUPFAM" id="SSF55424">
    <property type="entry name" value="FAD/NAD-linked reductases, dimerisation (C-terminal) domain"/>
    <property type="match status" value="1"/>
</dbReference>
<evidence type="ECO:0000256" key="9">
    <source>
        <dbReference type="ARBA" id="ARBA00023284"/>
    </source>
</evidence>
<evidence type="ECO:0000256" key="8">
    <source>
        <dbReference type="ARBA" id="ARBA00023157"/>
    </source>
</evidence>
<organism evidence="17 18">
    <name type="scientific">Pycnococcus provasolii</name>
    <dbReference type="NCBI Taxonomy" id="41880"/>
    <lineage>
        <taxon>Eukaryota</taxon>
        <taxon>Viridiplantae</taxon>
        <taxon>Chlorophyta</taxon>
        <taxon>Pseudoscourfieldiophyceae</taxon>
        <taxon>Pseudoscourfieldiales</taxon>
        <taxon>Pycnococcaceae</taxon>
        <taxon>Pycnococcus</taxon>
    </lineage>
</organism>
<feature type="binding site" evidence="11">
    <location>
        <begin position="273"/>
        <end position="280"/>
    </location>
    <ligand>
        <name>NAD(+)</name>
        <dbReference type="ChEBI" id="CHEBI:57540"/>
    </ligand>
</feature>
<dbReference type="PIRSF" id="PIRSF000350">
    <property type="entry name" value="Mercury_reductase_MerA"/>
    <property type="match status" value="1"/>
</dbReference>
<evidence type="ECO:0000256" key="14">
    <source>
        <dbReference type="SAM" id="MobiDB-lite"/>
    </source>
</evidence>
<keyword evidence="5" id="KW-0521">NADP</keyword>
<dbReference type="PANTHER" id="PTHR42737:SF8">
    <property type="entry name" value="THIOREDOXIN-DISULFIDE REDUCTASE"/>
    <property type="match status" value="1"/>
</dbReference>
<dbReference type="NCBIfam" id="TIGR01438">
    <property type="entry name" value="TGR"/>
    <property type="match status" value="1"/>
</dbReference>
<evidence type="ECO:0000256" key="7">
    <source>
        <dbReference type="ARBA" id="ARBA00023002"/>
    </source>
</evidence>
<accession>A0A830HGF2</accession>
<keyword evidence="8" id="KW-1015">Disulfide bond</keyword>
<evidence type="ECO:0000256" key="2">
    <source>
        <dbReference type="ARBA" id="ARBA00012610"/>
    </source>
</evidence>
<evidence type="ECO:0000256" key="1">
    <source>
        <dbReference type="ARBA" id="ARBA00007532"/>
    </source>
</evidence>
<evidence type="ECO:0000256" key="3">
    <source>
        <dbReference type="ARBA" id="ARBA00022630"/>
    </source>
</evidence>
<feature type="disulfide bond" description="Redox-active" evidence="12">
    <location>
        <begin position="130"/>
        <end position="135"/>
    </location>
</feature>
<dbReference type="PROSITE" id="PS00076">
    <property type="entry name" value="PYRIDINE_REDOX_1"/>
    <property type="match status" value="1"/>
</dbReference>
<feature type="binding site" evidence="11">
    <location>
        <position position="411"/>
    </location>
    <ligand>
        <name>FAD</name>
        <dbReference type="ChEBI" id="CHEBI:57692"/>
    </ligand>
</feature>
<dbReference type="PANTHER" id="PTHR42737">
    <property type="entry name" value="GLUTATHIONE REDUCTASE"/>
    <property type="match status" value="1"/>
</dbReference>
<keyword evidence="18" id="KW-1185">Reference proteome</keyword>
<evidence type="ECO:0000256" key="10">
    <source>
        <dbReference type="PIRSR" id="PIRSR000350-2"/>
    </source>
</evidence>
<dbReference type="InterPro" id="IPR016156">
    <property type="entry name" value="FAD/NAD-linked_Rdtase_dimer_sf"/>
</dbReference>
<evidence type="ECO:0000256" key="5">
    <source>
        <dbReference type="ARBA" id="ARBA00022857"/>
    </source>
</evidence>
<feature type="binding site" evidence="11">
    <location>
        <position position="208"/>
    </location>
    <ligand>
        <name>FAD</name>
        <dbReference type="ChEBI" id="CHEBI:57692"/>
    </ligand>
</feature>
<dbReference type="InterPro" id="IPR012999">
    <property type="entry name" value="Pyr_OxRdtase_I_AS"/>
</dbReference>
<feature type="active site" description="Proton acceptor" evidence="10">
    <location>
        <position position="557"/>
    </location>
</feature>
<dbReference type="PRINTS" id="PR00411">
    <property type="entry name" value="PNDRDTASEI"/>
</dbReference>
<dbReference type="GO" id="GO:0050660">
    <property type="term" value="F:flavin adenine dinucleotide binding"/>
    <property type="evidence" value="ECO:0007669"/>
    <property type="project" value="InterPro"/>
</dbReference>
<dbReference type="InterPro" id="IPR046952">
    <property type="entry name" value="GSHR/TRXR-like"/>
</dbReference>
<comment type="caution">
    <text evidence="17">The sequence shown here is derived from an EMBL/GenBank/DDBJ whole genome shotgun (WGS) entry which is preliminary data.</text>
</comment>
<dbReference type="GO" id="GO:0004362">
    <property type="term" value="F:glutathione-disulfide reductase (NADPH) activity"/>
    <property type="evidence" value="ECO:0007669"/>
    <property type="project" value="TreeGrafter"/>
</dbReference>
<dbReference type="GO" id="GO:0005739">
    <property type="term" value="C:mitochondrion"/>
    <property type="evidence" value="ECO:0007669"/>
    <property type="project" value="TreeGrafter"/>
</dbReference>
<keyword evidence="11" id="KW-0547">Nucleotide-binding</keyword>
<dbReference type="Pfam" id="PF07992">
    <property type="entry name" value="Pyr_redox_2"/>
    <property type="match status" value="1"/>
</dbReference>
<gene>
    <name evidence="17" type="ORF">PPROV_000435300</name>
</gene>
<evidence type="ECO:0000313" key="17">
    <source>
        <dbReference type="EMBL" id="GHP05603.1"/>
    </source>
</evidence>
<dbReference type="InterPro" id="IPR001100">
    <property type="entry name" value="Pyr_nuc-diS_OxRdtase"/>
</dbReference>
<dbReference type="GO" id="GO:0004791">
    <property type="term" value="F:thioredoxin-disulfide reductase (NADPH) activity"/>
    <property type="evidence" value="ECO:0007669"/>
    <property type="project" value="UniProtKB-EC"/>
</dbReference>
<evidence type="ECO:0000256" key="11">
    <source>
        <dbReference type="PIRSR" id="PIRSR000350-3"/>
    </source>
</evidence>
<proteinExistence type="inferred from homology"/>
<dbReference type="FunFam" id="3.30.390.30:FF:000004">
    <property type="entry name" value="Thioredoxin reductase 1, cytoplasmic"/>
    <property type="match status" value="1"/>
</dbReference>
<keyword evidence="3 13" id="KW-0285">Flavoprotein</keyword>
<keyword evidence="11" id="KW-0520">NAD</keyword>
<keyword evidence="6" id="KW-0712">Selenocysteine</keyword>
<dbReference type="Gene3D" id="3.30.390.30">
    <property type="match status" value="1"/>
</dbReference>
<dbReference type="GO" id="GO:0006749">
    <property type="term" value="P:glutathione metabolic process"/>
    <property type="evidence" value="ECO:0007669"/>
    <property type="project" value="TreeGrafter"/>
</dbReference>
<evidence type="ECO:0000256" key="6">
    <source>
        <dbReference type="ARBA" id="ARBA00022933"/>
    </source>
</evidence>
<dbReference type="EMBL" id="BNJQ01000010">
    <property type="protein sequence ID" value="GHP05603.1"/>
    <property type="molecule type" value="Genomic_DNA"/>
</dbReference>
<feature type="binding site" evidence="11">
    <location>
        <position position="139"/>
    </location>
    <ligand>
        <name>FAD</name>
        <dbReference type="ChEBI" id="CHEBI:57692"/>
    </ligand>
</feature>
<dbReference type="GO" id="GO:0034599">
    <property type="term" value="P:cellular response to oxidative stress"/>
    <property type="evidence" value="ECO:0007669"/>
    <property type="project" value="TreeGrafter"/>
</dbReference>
<dbReference type="InterPro" id="IPR036188">
    <property type="entry name" value="FAD/NAD-bd_sf"/>
</dbReference>
<dbReference type="Pfam" id="PF02852">
    <property type="entry name" value="Pyr_redox_dim"/>
    <property type="match status" value="1"/>
</dbReference>
<name>A0A830HGF2_9CHLO</name>
<evidence type="ECO:0000256" key="13">
    <source>
        <dbReference type="RuleBase" id="RU003691"/>
    </source>
</evidence>
<keyword evidence="7 13" id="KW-0560">Oxidoreductase</keyword>
<feature type="binding site" evidence="11">
    <location>
        <position position="369"/>
    </location>
    <ligand>
        <name>NAD(+)</name>
        <dbReference type="ChEBI" id="CHEBI:57540"/>
    </ligand>
</feature>
<dbReference type="EC" id="1.8.1.9" evidence="2"/>
<reference evidence="17" key="1">
    <citation type="submission" date="2020-10" db="EMBL/GenBank/DDBJ databases">
        <title>Unveiling of a novel bifunctional photoreceptor, Dualchrome1, isolated from a cosmopolitan green alga.</title>
        <authorList>
            <person name="Suzuki S."/>
            <person name="Kawachi M."/>
        </authorList>
    </citation>
    <scope>NUCLEOTIDE SEQUENCE</scope>
    <source>
        <strain evidence="17">NIES 2893</strain>
    </source>
</reference>
<dbReference type="PRINTS" id="PR00368">
    <property type="entry name" value="FADPNR"/>
</dbReference>
<evidence type="ECO:0000256" key="4">
    <source>
        <dbReference type="ARBA" id="ARBA00022827"/>
    </source>
</evidence>
<dbReference type="Gene3D" id="3.50.50.60">
    <property type="entry name" value="FAD/NAD(P)-binding domain"/>
    <property type="match status" value="2"/>
</dbReference>
<protein>
    <recommendedName>
        <fullName evidence="2">thioredoxin-disulfide reductase (NADPH)</fullName>
        <ecNumber evidence="2">1.8.1.9</ecNumber>
    </recommendedName>
</protein>
<dbReference type="InterPro" id="IPR006338">
    <property type="entry name" value="Thioredoxin/glutathione_Rdtase"/>
</dbReference>
<dbReference type="InterPro" id="IPR004099">
    <property type="entry name" value="Pyr_nucl-diS_OxRdtase_dimer"/>
</dbReference>
<feature type="domain" description="Pyridine nucleotide-disulphide oxidoreductase dimerisation" evidence="15">
    <location>
        <begin position="447"/>
        <end position="565"/>
    </location>
</feature>
<evidence type="ECO:0000259" key="16">
    <source>
        <dbReference type="Pfam" id="PF07992"/>
    </source>
</evidence>
<evidence type="ECO:0000256" key="12">
    <source>
        <dbReference type="PIRSR" id="PIRSR000350-4"/>
    </source>
</evidence>
<keyword evidence="9 13" id="KW-0676">Redox-active center</keyword>
<evidence type="ECO:0000259" key="15">
    <source>
        <dbReference type="Pfam" id="PF02852"/>
    </source>
</evidence>
<dbReference type="GO" id="GO:0045454">
    <property type="term" value="P:cell redox homeostasis"/>
    <property type="evidence" value="ECO:0007669"/>
    <property type="project" value="InterPro"/>
</dbReference>